<keyword evidence="3" id="KW-1185">Reference proteome</keyword>
<dbReference type="Proteomes" id="UP000027395">
    <property type="component" value="Chromosome"/>
</dbReference>
<name>A0A073CKP4_PLAA1</name>
<dbReference type="Pfam" id="PF13529">
    <property type="entry name" value="Peptidase_C39_2"/>
    <property type="match status" value="1"/>
</dbReference>
<dbReference type="HOGENOM" id="CLU_031449_0_0_3"/>
<dbReference type="InterPro" id="IPR039564">
    <property type="entry name" value="Peptidase_C39-like"/>
</dbReference>
<dbReference type="STRING" id="388467.A19Y_4132"/>
<dbReference type="GeneID" id="77290185"/>
<feature type="domain" description="Peptidase C39-like" evidence="1">
    <location>
        <begin position="180"/>
        <end position="302"/>
    </location>
</feature>
<dbReference type="eggNOG" id="COG3409">
    <property type="taxonomic scope" value="Bacteria"/>
</dbReference>
<dbReference type="Gene3D" id="1.10.101.10">
    <property type="entry name" value="PGBD-like superfamily/PGBD"/>
    <property type="match status" value="1"/>
</dbReference>
<dbReference type="Gene3D" id="3.90.70.10">
    <property type="entry name" value="Cysteine proteinases"/>
    <property type="match status" value="1"/>
</dbReference>
<dbReference type="RefSeq" id="WP_042156336.1">
    <property type="nucleotide sequence ID" value="NZ_CM002803.1"/>
</dbReference>
<reference evidence="2 3" key="1">
    <citation type="journal article" date="2014" name="Appl. Environ. Microbiol.">
        <title>Elucidation of insertion elements encoded on plasmids and in vitro construction of shuttle vectors from the toxic cyanobacterium Planktothrix.</title>
        <authorList>
            <person name="Christiansen G."/>
            <person name="Goesmann A."/>
            <person name="Kurmayer R."/>
        </authorList>
    </citation>
    <scope>NUCLEOTIDE SEQUENCE [LARGE SCALE GENOMIC DNA]</scope>
    <source>
        <strain evidence="2 3">NIVA-CYA 126/8</strain>
    </source>
</reference>
<dbReference type="SUPFAM" id="SSF47090">
    <property type="entry name" value="PGBD-like"/>
    <property type="match status" value="1"/>
</dbReference>
<evidence type="ECO:0000259" key="1">
    <source>
        <dbReference type="Pfam" id="PF13529"/>
    </source>
</evidence>
<accession>A0A073CKP4</accession>
<dbReference type="PATRIC" id="fig|388467.6.peg.4073"/>
<evidence type="ECO:0000313" key="3">
    <source>
        <dbReference type="Proteomes" id="UP000027395"/>
    </source>
</evidence>
<gene>
    <name evidence="2" type="ORF">A19Y_4132</name>
</gene>
<dbReference type="AlphaFoldDB" id="A0A073CKP4"/>
<protein>
    <recommendedName>
        <fullName evidence="1">Peptidase C39-like domain-containing protein</fullName>
    </recommendedName>
</protein>
<evidence type="ECO:0000313" key="2">
    <source>
        <dbReference type="EMBL" id="KEI68834.1"/>
    </source>
</evidence>
<proteinExistence type="predicted"/>
<organism evidence="2 3">
    <name type="scientific">Planktothrix agardhii (strain NIVA-CYA 126/8)</name>
    <dbReference type="NCBI Taxonomy" id="388467"/>
    <lineage>
        <taxon>Bacteria</taxon>
        <taxon>Bacillati</taxon>
        <taxon>Cyanobacteriota</taxon>
        <taxon>Cyanophyceae</taxon>
        <taxon>Oscillatoriophycideae</taxon>
        <taxon>Oscillatoriales</taxon>
        <taxon>Microcoleaceae</taxon>
        <taxon>Planktothrix</taxon>
    </lineage>
</organism>
<sequence>MKLQDILGTEQRYDVKVITSDQDLARQIQVILINLTLLDPPSDGSFGQKSTAALHRFQTLMECEEPGFLGARTAKKLIETKREQLPTDVPVLKITQETILKLRPVTSSQLSEAEKKGIKAGQEFKLLAYEPLRGHIRVAFRGNEFGEQSIWYIFDQHAEIYQGKDLVYPKPRPKSIKLANFPYKSQLDNLYNPTGSCNVTSIAMCLQYLGIPRRSSSGQFEDELYEYAIKKGYSRWSPYDLAKIARDYGAKDYFSERTTIEELQDWLADGKPAVLHGYFTAFGHVMPVVGYDEKGLLVHDPYGEWFPSGYRTDLSGAYLPYSYNLIRRVCMPDGNFWVHFIST</sequence>
<dbReference type="InterPro" id="IPR036366">
    <property type="entry name" value="PGBDSf"/>
</dbReference>
<dbReference type="InterPro" id="IPR036365">
    <property type="entry name" value="PGBD-like_sf"/>
</dbReference>
<dbReference type="EMBL" id="CM002803">
    <property type="protein sequence ID" value="KEI68834.1"/>
    <property type="molecule type" value="Genomic_DNA"/>
</dbReference>